<keyword evidence="4" id="KW-1185">Reference proteome</keyword>
<protein>
    <recommendedName>
        <fullName evidence="2">GIY-YIG domain-containing protein</fullName>
    </recommendedName>
</protein>
<dbReference type="Gene3D" id="3.40.1440.10">
    <property type="entry name" value="GIY-YIG endonuclease"/>
    <property type="match status" value="1"/>
</dbReference>
<evidence type="ECO:0000313" key="4">
    <source>
        <dbReference type="Proteomes" id="UP000652231"/>
    </source>
</evidence>
<dbReference type="SMART" id="SM00465">
    <property type="entry name" value="GIYc"/>
    <property type="match status" value="1"/>
</dbReference>
<accession>A0A8J2VBE2</accession>
<dbReference type="InterPro" id="IPR000305">
    <property type="entry name" value="GIY-YIG_endonuc"/>
</dbReference>
<dbReference type="SUPFAM" id="SSF82771">
    <property type="entry name" value="GIY-YIG endonuclease"/>
    <property type="match status" value="1"/>
</dbReference>
<name>A0A8J2VBE2_9FLAO</name>
<dbReference type="InterPro" id="IPR050190">
    <property type="entry name" value="UPF0213_domain"/>
</dbReference>
<dbReference type="Proteomes" id="UP000652231">
    <property type="component" value="Unassembled WGS sequence"/>
</dbReference>
<dbReference type="CDD" id="cd10456">
    <property type="entry name" value="GIY-YIG_UPF0213"/>
    <property type="match status" value="1"/>
</dbReference>
<dbReference type="PANTHER" id="PTHR34477">
    <property type="entry name" value="UPF0213 PROTEIN YHBQ"/>
    <property type="match status" value="1"/>
</dbReference>
<evidence type="ECO:0000313" key="3">
    <source>
        <dbReference type="EMBL" id="GGD96302.1"/>
    </source>
</evidence>
<gene>
    <name evidence="3" type="ORF">GCM10011312_19860</name>
</gene>
<dbReference type="Pfam" id="PF01541">
    <property type="entry name" value="GIY-YIG"/>
    <property type="match status" value="1"/>
</dbReference>
<sequence>MKAYMYILKCFDGSYYTGSTKDIDKRLMEHNNGVGSNHTRKRLPVTLIYYEEYSRIDEAFYREKQIQGWSRKKKEALIMGKLDELIKYSKNYSQFGPSTGSESREFGH</sequence>
<dbReference type="PANTHER" id="PTHR34477:SF1">
    <property type="entry name" value="UPF0213 PROTEIN YHBQ"/>
    <property type="match status" value="1"/>
</dbReference>
<dbReference type="PROSITE" id="PS50164">
    <property type="entry name" value="GIY_YIG"/>
    <property type="match status" value="1"/>
</dbReference>
<comment type="similarity">
    <text evidence="1">Belongs to the UPF0213 family.</text>
</comment>
<feature type="domain" description="GIY-YIG" evidence="2">
    <location>
        <begin position="1"/>
        <end position="76"/>
    </location>
</feature>
<evidence type="ECO:0000259" key="2">
    <source>
        <dbReference type="PROSITE" id="PS50164"/>
    </source>
</evidence>
<dbReference type="AlphaFoldDB" id="A0A8J2VBE2"/>
<reference evidence="3" key="2">
    <citation type="submission" date="2020-09" db="EMBL/GenBank/DDBJ databases">
        <authorList>
            <person name="Sun Q."/>
            <person name="Zhou Y."/>
        </authorList>
    </citation>
    <scope>NUCLEOTIDE SEQUENCE</scope>
    <source>
        <strain evidence="3">CGMCC 1.12924</strain>
    </source>
</reference>
<dbReference type="EMBL" id="BMGK01000007">
    <property type="protein sequence ID" value="GGD96302.1"/>
    <property type="molecule type" value="Genomic_DNA"/>
</dbReference>
<proteinExistence type="inferred from homology"/>
<evidence type="ECO:0000256" key="1">
    <source>
        <dbReference type="ARBA" id="ARBA00007435"/>
    </source>
</evidence>
<reference evidence="3" key="1">
    <citation type="journal article" date="2014" name="Int. J. Syst. Evol. Microbiol.">
        <title>Complete genome sequence of Corynebacterium casei LMG S-19264T (=DSM 44701T), isolated from a smear-ripened cheese.</title>
        <authorList>
            <consortium name="US DOE Joint Genome Institute (JGI-PGF)"/>
            <person name="Walter F."/>
            <person name="Albersmeier A."/>
            <person name="Kalinowski J."/>
            <person name="Ruckert C."/>
        </authorList>
    </citation>
    <scope>NUCLEOTIDE SEQUENCE</scope>
    <source>
        <strain evidence="3">CGMCC 1.12924</strain>
    </source>
</reference>
<dbReference type="InterPro" id="IPR035901">
    <property type="entry name" value="GIY-YIG_endonuc_sf"/>
</dbReference>
<organism evidence="3 4">
    <name type="scientific">Planktosalinus lacus</name>
    <dbReference type="NCBI Taxonomy" id="1526573"/>
    <lineage>
        <taxon>Bacteria</taxon>
        <taxon>Pseudomonadati</taxon>
        <taxon>Bacteroidota</taxon>
        <taxon>Flavobacteriia</taxon>
        <taxon>Flavobacteriales</taxon>
        <taxon>Flavobacteriaceae</taxon>
        <taxon>Planktosalinus</taxon>
    </lineage>
</organism>
<comment type="caution">
    <text evidence="3">The sequence shown here is derived from an EMBL/GenBank/DDBJ whole genome shotgun (WGS) entry which is preliminary data.</text>
</comment>